<dbReference type="Pfam" id="PF00534">
    <property type="entry name" value="Glycos_transf_1"/>
    <property type="match status" value="1"/>
</dbReference>
<evidence type="ECO:0000313" key="4">
    <source>
        <dbReference type="Proteomes" id="UP000198964"/>
    </source>
</evidence>
<dbReference type="Gene3D" id="3.40.50.2000">
    <property type="entry name" value="Glycogen Phosphorylase B"/>
    <property type="match status" value="2"/>
</dbReference>
<dbReference type="Proteomes" id="UP000198964">
    <property type="component" value="Unassembled WGS sequence"/>
</dbReference>
<dbReference type="PANTHER" id="PTHR45947">
    <property type="entry name" value="SULFOQUINOVOSYL TRANSFERASE SQD2"/>
    <property type="match status" value="1"/>
</dbReference>
<dbReference type="RefSeq" id="WP_093921131.1">
    <property type="nucleotide sequence ID" value="NZ_FONW01000011.1"/>
</dbReference>
<protein>
    <submittedName>
        <fullName evidence="3">Glycosyltransferase involved in cell wall bisynthesis</fullName>
    </submittedName>
</protein>
<feature type="domain" description="Glycosyl transferase family 1" evidence="1">
    <location>
        <begin position="248"/>
        <end position="404"/>
    </location>
</feature>
<evidence type="ECO:0000313" key="3">
    <source>
        <dbReference type="EMBL" id="SFF64489.1"/>
    </source>
</evidence>
<dbReference type="InterPro" id="IPR050194">
    <property type="entry name" value="Glycosyltransferase_grp1"/>
</dbReference>
<feature type="domain" description="Glycosyltransferase subfamily 4-like N-terminal" evidence="2">
    <location>
        <begin position="130"/>
        <end position="235"/>
    </location>
</feature>
<keyword evidence="3" id="KW-0808">Transferase</keyword>
<dbReference type="Pfam" id="PF13439">
    <property type="entry name" value="Glyco_transf_4"/>
    <property type="match status" value="1"/>
</dbReference>
<dbReference type="CDD" id="cd03801">
    <property type="entry name" value="GT4_PimA-like"/>
    <property type="match status" value="1"/>
</dbReference>
<dbReference type="GO" id="GO:0016757">
    <property type="term" value="F:glycosyltransferase activity"/>
    <property type="evidence" value="ECO:0007669"/>
    <property type="project" value="InterPro"/>
</dbReference>
<proteinExistence type="predicted"/>
<evidence type="ECO:0000259" key="1">
    <source>
        <dbReference type="Pfam" id="PF00534"/>
    </source>
</evidence>
<reference evidence="3 4" key="1">
    <citation type="submission" date="2016-10" db="EMBL/GenBank/DDBJ databases">
        <authorList>
            <person name="de Groot N.N."/>
        </authorList>
    </citation>
    <scope>NUCLEOTIDE SEQUENCE [LARGE SCALE GENOMIC DNA]</scope>
    <source>
        <strain evidence="3 4">CGMCC 1.9156</strain>
    </source>
</reference>
<accession>A0A1I2KDV9</accession>
<sequence>MKVLMFGWEFPPHISGGLGTACYGITKSLSNTQDVQITFVIPKAYGNEPKGEVHLVGANNVDLIKSKIHQERLQFPIRCYAIESGISPYTSPELFHHTQRKKPKGKITNTSQQRKIPFSGAYGPNLMQEIHNFSVIAEYLASQTDFDLIHAHDWLTFPAGIAAKKMSGKPLVIHVHATEFDRSHNRVNPQVFEIEQQGMLAADSIICVSNRTRQIVINNYQISADKCQTVHNGVEFSNADTSTFPKHLTHNAKLVTFLGRITSQKGPEYFIKLASLILKKMTNVYFCMAGNGDLYEKTICQVAQSHIADRFLFTGFLKGNEVCQLLSLSDIFIMPSISEPFGICPLEAMQHHVPTIISKQSGVSEVVKHTIKVDFWDIHAMADAVHALLTYPSLSKMMIRYAKQESSKIKWEDTAQKITKLYRQTIRA</sequence>
<dbReference type="SUPFAM" id="SSF53756">
    <property type="entry name" value="UDP-Glycosyltransferase/glycogen phosphorylase"/>
    <property type="match status" value="1"/>
</dbReference>
<dbReference type="STRING" id="655355.SAMN05216283_111130"/>
<evidence type="ECO:0000259" key="2">
    <source>
        <dbReference type="Pfam" id="PF13439"/>
    </source>
</evidence>
<dbReference type="PANTHER" id="PTHR45947:SF3">
    <property type="entry name" value="SULFOQUINOVOSYL TRANSFERASE SQD2"/>
    <property type="match status" value="1"/>
</dbReference>
<dbReference type="InterPro" id="IPR028098">
    <property type="entry name" value="Glyco_trans_4-like_N"/>
</dbReference>
<dbReference type="PROSITE" id="PS51257">
    <property type="entry name" value="PROKAR_LIPOPROTEIN"/>
    <property type="match status" value="1"/>
</dbReference>
<dbReference type="EMBL" id="FONW01000011">
    <property type="protein sequence ID" value="SFF64489.1"/>
    <property type="molecule type" value="Genomic_DNA"/>
</dbReference>
<dbReference type="InterPro" id="IPR001296">
    <property type="entry name" value="Glyco_trans_1"/>
</dbReference>
<keyword evidence="4" id="KW-1185">Reference proteome</keyword>
<gene>
    <name evidence="3" type="ORF">SAMN05216283_111130</name>
</gene>
<organism evidence="3 4">
    <name type="scientific">Sunxiuqinia elliptica</name>
    <dbReference type="NCBI Taxonomy" id="655355"/>
    <lineage>
        <taxon>Bacteria</taxon>
        <taxon>Pseudomonadati</taxon>
        <taxon>Bacteroidota</taxon>
        <taxon>Bacteroidia</taxon>
        <taxon>Marinilabiliales</taxon>
        <taxon>Prolixibacteraceae</taxon>
        <taxon>Sunxiuqinia</taxon>
    </lineage>
</organism>
<dbReference type="AlphaFoldDB" id="A0A1I2KDV9"/>
<name>A0A1I2KDV9_9BACT</name>